<organism evidence="3 4">
    <name type="scientific">Physocladia obscura</name>
    <dbReference type="NCBI Taxonomy" id="109957"/>
    <lineage>
        <taxon>Eukaryota</taxon>
        <taxon>Fungi</taxon>
        <taxon>Fungi incertae sedis</taxon>
        <taxon>Chytridiomycota</taxon>
        <taxon>Chytridiomycota incertae sedis</taxon>
        <taxon>Chytridiomycetes</taxon>
        <taxon>Chytridiales</taxon>
        <taxon>Chytriomycetaceae</taxon>
        <taxon>Physocladia</taxon>
    </lineage>
</organism>
<gene>
    <name evidence="3" type="ORF">HK100_010457</name>
</gene>
<keyword evidence="4" id="KW-1185">Reference proteome</keyword>
<dbReference type="GO" id="GO:0072380">
    <property type="term" value="C:TRC complex"/>
    <property type="evidence" value="ECO:0007669"/>
    <property type="project" value="TreeGrafter"/>
</dbReference>
<dbReference type="PANTHER" id="PTHR45831">
    <property type="entry name" value="LD24721P"/>
    <property type="match status" value="1"/>
</dbReference>
<comment type="caution">
    <text evidence="3">The sequence shown here is derived from an EMBL/GenBank/DDBJ whole genome shotgun (WGS) entry which is preliminary data.</text>
</comment>
<evidence type="ECO:0000256" key="2">
    <source>
        <dbReference type="ARBA" id="ARBA00022803"/>
    </source>
</evidence>
<accession>A0AAD5T373</accession>
<dbReference type="InterPro" id="IPR019734">
    <property type="entry name" value="TPR_rpt"/>
</dbReference>
<reference evidence="3" key="1">
    <citation type="submission" date="2020-05" db="EMBL/GenBank/DDBJ databases">
        <title>Phylogenomic resolution of chytrid fungi.</title>
        <authorList>
            <person name="Stajich J.E."/>
            <person name="Amses K."/>
            <person name="Simmons R."/>
            <person name="Seto K."/>
            <person name="Myers J."/>
            <person name="Bonds A."/>
            <person name="Quandt C.A."/>
            <person name="Barry K."/>
            <person name="Liu P."/>
            <person name="Grigoriev I."/>
            <person name="Longcore J.E."/>
            <person name="James T.Y."/>
        </authorList>
    </citation>
    <scope>NUCLEOTIDE SEQUENCE</scope>
    <source>
        <strain evidence="3">JEL0513</strain>
    </source>
</reference>
<dbReference type="InterPro" id="IPR011990">
    <property type="entry name" value="TPR-like_helical_dom_sf"/>
</dbReference>
<evidence type="ECO:0000256" key="1">
    <source>
        <dbReference type="ARBA" id="ARBA00022737"/>
    </source>
</evidence>
<dbReference type="SUPFAM" id="SSF48452">
    <property type="entry name" value="TPR-like"/>
    <property type="match status" value="2"/>
</dbReference>
<dbReference type="InterPro" id="IPR047150">
    <property type="entry name" value="SGT"/>
</dbReference>
<evidence type="ECO:0000313" key="4">
    <source>
        <dbReference type="Proteomes" id="UP001211907"/>
    </source>
</evidence>
<dbReference type="SMART" id="SM00028">
    <property type="entry name" value="TPR"/>
    <property type="match status" value="3"/>
</dbReference>
<dbReference type="GO" id="GO:0016020">
    <property type="term" value="C:membrane"/>
    <property type="evidence" value="ECO:0007669"/>
    <property type="project" value="TreeGrafter"/>
</dbReference>
<protein>
    <submittedName>
        <fullName evidence="3">Uncharacterized protein</fullName>
    </submittedName>
</protein>
<name>A0AAD5T373_9FUNG</name>
<dbReference type="EMBL" id="JADGJH010000578">
    <property type="protein sequence ID" value="KAJ3126061.1"/>
    <property type="molecule type" value="Genomic_DNA"/>
</dbReference>
<keyword evidence="1" id="KW-0677">Repeat</keyword>
<dbReference type="Proteomes" id="UP001211907">
    <property type="component" value="Unassembled WGS sequence"/>
</dbReference>
<dbReference type="GO" id="GO:0060090">
    <property type="term" value="F:molecular adaptor activity"/>
    <property type="evidence" value="ECO:0007669"/>
    <property type="project" value="TreeGrafter"/>
</dbReference>
<proteinExistence type="predicted"/>
<dbReference type="GO" id="GO:0006620">
    <property type="term" value="P:post-translational protein targeting to endoplasmic reticulum membrane"/>
    <property type="evidence" value="ECO:0007669"/>
    <property type="project" value="TreeGrafter"/>
</dbReference>
<dbReference type="PANTHER" id="PTHR45831:SF2">
    <property type="entry name" value="LD24721P"/>
    <property type="match status" value="1"/>
</dbReference>
<keyword evidence="2" id="KW-0802">TPR repeat</keyword>
<sequence>MDPRIFNFDSFLGNERFSAVARHEMNRELMLGSSGIEIGEKLHLQPQQIPLLKKLAFSETLPASLSAIQVSDLAISTLHLGCKLSGMLIVNPFVLKNAHSVFQDDAGDTIAIQLPNPFKNQNISVGDQIHDIMILYPNGCRLTILEPVVHVFHDEVTGLSVTDFKDVVFDGKSSLEEVRMKDVGNSLFKKGEFKNASVAYYQALSDLNENNVTLCTILTNISTTLSKMDHAEEAFVFALAASKISDTWHKGWYRAAITCESLKMMDLAHLFAFRAVATFMAGTEKPVPEKYLSFASRLKNSRGGGATNTKSTDEKIFLILSKTFNLVIPTMLPKPSNRSESTVTAEKQQNAGNQLYSKNKFDKALKVYKIALYGCAHDSSVLLSKLSACCLGDGKAYEAFNLAFLATLMYPSRLKSHQRLIKSLMVLQNIDFAVRYLDRVIAMWPDDTTFKAMKKKIHVFEEDN</sequence>
<evidence type="ECO:0000313" key="3">
    <source>
        <dbReference type="EMBL" id="KAJ3126061.1"/>
    </source>
</evidence>
<dbReference type="AlphaFoldDB" id="A0AAD5T373"/>
<dbReference type="Gene3D" id="1.25.40.10">
    <property type="entry name" value="Tetratricopeptide repeat domain"/>
    <property type="match status" value="2"/>
</dbReference>